<dbReference type="InterPro" id="IPR050834">
    <property type="entry name" value="Glycosyltransf_2"/>
</dbReference>
<dbReference type="RefSeq" id="WP_208888994.1">
    <property type="nucleotide sequence ID" value="NZ_CP019336.1"/>
</dbReference>
<sequence>MIIIYHKNNKVTEIVADKFKIISFNSNESIAAILLDVATKYPEKSIFWCYKEFKEYLNITDYNLYFHHHRMMLSYNPSSFNFLPDSIGYVEQSSSINVNKTVRFPTWQMSSAVGVIHASVILKKIIKPNKDFDLFLNSMAKIAMPNGLCCCSEPKLLKKINPINTPKASKVVLYKFVKQHYKSVWLFLLFFNELIFDKKFNLLPLINAFFYRRKKNVKIDLSSIEINSTLKLLKNNTIDVLIPTLGRKEHLYNVLVDLSKQTLLPEKVIIVEQNGVENSVSDLDYLNNDWPFKIDHTFIHQLGACNARNIALSKVTSNWVFFADDDIRFEKDLLRKSFDYLKQFGVSSLTISCLQNGEIEKNKIPFQWGGFGTNASLVKSTYLENCSFKPEHEFGYGEDTDFGMQLKNKGCEIMYLPYVKMLHLKAPIGGFRAKFSPKWANDKIQPKPSPTVLAYNLKHQTRQQLLGYKVLLYLKFYKYQQIKNPLLYIKSMNKRWKKSMHWANKMLIHEV</sequence>
<evidence type="ECO:0000259" key="1">
    <source>
        <dbReference type="Pfam" id="PF00535"/>
    </source>
</evidence>
<reference evidence="2 3" key="1">
    <citation type="submission" date="2017-02" db="EMBL/GenBank/DDBJ databases">
        <title>Trade-off between light-utilization and light-protection in marine flavobacteria.</title>
        <authorList>
            <person name="Kumagai Y."/>
            <person name="Yoshizawa S."/>
            <person name="Kogure K."/>
            <person name="Iwasaki W."/>
        </authorList>
    </citation>
    <scope>NUCLEOTIDE SEQUENCE [LARGE SCALE GENOMIC DNA]</scope>
    <source>
        <strain evidence="2 3">KCTC 23670</strain>
    </source>
</reference>
<dbReference type="PANTHER" id="PTHR43685">
    <property type="entry name" value="GLYCOSYLTRANSFERASE"/>
    <property type="match status" value="1"/>
</dbReference>
<proteinExistence type="predicted"/>
<feature type="domain" description="Glycosyltransferase 2-like" evidence="1">
    <location>
        <begin position="240"/>
        <end position="347"/>
    </location>
</feature>
<dbReference type="InterPro" id="IPR001173">
    <property type="entry name" value="Glyco_trans_2-like"/>
</dbReference>
<dbReference type="Proteomes" id="UP000232721">
    <property type="component" value="Chromosome"/>
</dbReference>
<dbReference type="Gene3D" id="3.90.550.10">
    <property type="entry name" value="Spore Coat Polysaccharide Biosynthesis Protein SpsA, Chain A"/>
    <property type="match status" value="1"/>
</dbReference>
<protein>
    <recommendedName>
        <fullName evidence="1">Glycosyltransferase 2-like domain-containing protein</fullName>
    </recommendedName>
</protein>
<dbReference type="SUPFAM" id="SSF53448">
    <property type="entry name" value="Nucleotide-diphospho-sugar transferases"/>
    <property type="match status" value="1"/>
</dbReference>
<evidence type="ECO:0000313" key="3">
    <source>
        <dbReference type="Proteomes" id="UP000232721"/>
    </source>
</evidence>
<keyword evidence="3" id="KW-1185">Reference proteome</keyword>
<accession>A0ABM6Q103</accession>
<name>A0ABM6Q103_9FLAO</name>
<gene>
    <name evidence="2" type="ORF">BTO15_12170</name>
</gene>
<dbReference type="CDD" id="cd00761">
    <property type="entry name" value="Glyco_tranf_GTA_type"/>
    <property type="match status" value="1"/>
</dbReference>
<dbReference type="PANTHER" id="PTHR43685:SF2">
    <property type="entry name" value="GLYCOSYLTRANSFERASE 2-LIKE DOMAIN-CONTAINING PROTEIN"/>
    <property type="match status" value="1"/>
</dbReference>
<organism evidence="2 3">
    <name type="scientific">Polaribacter sejongensis</name>
    <dbReference type="NCBI Taxonomy" id="985043"/>
    <lineage>
        <taxon>Bacteria</taxon>
        <taxon>Pseudomonadati</taxon>
        <taxon>Bacteroidota</taxon>
        <taxon>Flavobacteriia</taxon>
        <taxon>Flavobacteriales</taxon>
        <taxon>Flavobacteriaceae</taxon>
    </lineage>
</organism>
<dbReference type="Pfam" id="PF00535">
    <property type="entry name" value="Glycos_transf_2"/>
    <property type="match status" value="1"/>
</dbReference>
<evidence type="ECO:0000313" key="2">
    <source>
        <dbReference type="EMBL" id="AUC22796.1"/>
    </source>
</evidence>
<dbReference type="InterPro" id="IPR029044">
    <property type="entry name" value="Nucleotide-diphossugar_trans"/>
</dbReference>
<dbReference type="EMBL" id="CP019336">
    <property type="protein sequence ID" value="AUC22796.1"/>
    <property type="molecule type" value="Genomic_DNA"/>
</dbReference>